<reference evidence="3" key="1">
    <citation type="journal article" date="2019" name="Int. J. Syst. Evol. Microbiol.">
        <title>The Global Catalogue of Microorganisms (GCM) 10K type strain sequencing project: providing services to taxonomists for standard genome sequencing and annotation.</title>
        <authorList>
            <consortium name="The Broad Institute Genomics Platform"/>
            <consortium name="The Broad Institute Genome Sequencing Center for Infectious Disease"/>
            <person name="Wu L."/>
            <person name="Ma J."/>
        </authorList>
    </citation>
    <scope>NUCLEOTIDE SEQUENCE [LARGE SCALE GENOMIC DNA]</scope>
    <source>
        <strain evidence="3">JCM 17933</strain>
    </source>
</reference>
<comment type="caution">
    <text evidence="2">The sequence shown here is derived from an EMBL/GenBank/DDBJ whole genome shotgun (WGS) entry which is preliminary data.</text>
</comment>
<name>A0ABP8PEP6_9ACTN</name>
<protein>
    <submittedName>
        <fullName evidence="2">Uncharacterized protein</fullName>
    </submittedName>
</protein>
<evidence type="ECO:0000313" key="2">
    <source>
        <dbReference type="EMBL" id="GAA4485003.1"/>
    </source>
</evidence>
<feature type="region of interest" description="Disordered" evidence="1">
    <location>
        <begin position="99"/>
        <end position="131"/>
    </location>
</feature>
<dbReference type="EMBL" id="BAABHF010000009">
    <property type="protein sequence ID" value="GAA4485003.1"/>
    <property type="molecule type" value="Genomic_DNA"/>
</dbReference>
<evidence type="ECO:0000313" key="3">
    <source>
        <dbReference type="Proteomes" id="UP001500503"/>
    </source>
</evidence>
<keyword evidence="3" id="KW-1185">Reference proteome</keyword>
<dbReference type="Proteomes" id="UP001500503">
    <property type="component" value="Unassembled WGS sequence"/>
</dbReference>
<sequence>MSSLRLLLSPRITEAPCVHRVPTEDGGSVYLNLWPTRPRSAADFGFWRLSVESTLKARSRLVCGAHHGDLLARDQQDAQRFSLPVGAWGRELVHLEIVRPGGSRGPRTDDGFSDPAAWRYPSSKPVLRGRQ</sequence>
<accession>A0ABP8PEP6</accession>
<proteinExistence type="predicted"/>
<gene>
    <name evidence="2" type="ORF">GCM10023191_008930</name>
</gene>
<evidence type="ECO:0000256" key="1">
    <source>
        <dbReference type="SAM" id="MobiDB-lite"/>
    </source>
</evidence>
<organism evidence="2 3">
    <name type="scientific">Actinoallomurus oryzae</name>
    <dbReference type="NCBI Taxonomy" id="502180"/>
    <lineage>
        <taxon>Bacteria</taxon>
        <taxon>Bacillati</taxon>
        <taxon>Actinomycetota</taxon>
        <taxon>Actinomycetes</taxon>
        <taxon>Streptosporangiales</taxon>
        <taxon>Thermomonosporaceae</taxon>
        <taxon>Actinoallomurus</taxon>
    </lineage>
</organism>